<keyword evidence="2" id="KW-1185">Reference proteome</keyword>
<dbReference type="Proteomes" id="UP000094236">
    <property type="component" value="Unassembled WGS sequence"/>
</dbReference>
<evidence type="ECO:0008006" key="3">
    <source>
        <dbReference type="Google" id="ProtNLM"/>
    </source>
</evidence>
<dbReference type="STRING" id="669874.A0A1E4TZS2"/>
<protein>
    <recommendedName>
        <fullName evidence="3">Phosphoribulokinase/uridine kinase domain-containing protein</fullName>
    </recommendedName>
</protein>
<dbReference type="Gene3D" id="3.40.50.300">
    <property type="entry name" value="P-loop containing nucleotide triphosphate hydrolases"/>
    <property type="match status" value="1"/>
</dbReference>
<proteinExistence type="predicted"/>
<name>A0A1E4TZS2_PACTA</name>
<dbReference type="EMBL" id="KV454012">
    <property type="protein sequence ID" value="ODV97252.1"/>
    <property type="molecule type" value="Genomic_DNA"/>
</dbReference>
<sequence>MDDILFQLSNRIYTLLNETRYDQRLIISISGAPGSNRSTIAQNVVNKVNKIAHNRGFIEHNQNLAIRIPQDGFRDIIHNTRTLIMHDYPSIYNPKNFVDLVEKLQEPIHEIQTNTIYCPSYNDDKEEIVEDNIEITPSIRVIILDGGYTQLKDPIWVEISSYVQERWFVRVRSSTSKKRIIEKYLKNGICNNLDDALKRCEDIDMVKREYIIMNTLMPDLIVDSVED</sequence>
<dbReference type="AlphaFoldDB" id="A0A1E4TZS2"/>
<evidence type="ECO:0000313" key="2">
    <source>
        <dbReference type="Proteomes" id="UP000094236"/>
    </source>
</evidence>
<dbReference type="OrthoDB" id="6362633at2759"/>
<evidence type="ECO:0000313" key="1">
    <source>
        <dbReference type="EMBL" id="ODV97252.1"/>
    </source>
</evidence>
<dbReference type="SUPFAM" id="SSF52540">
    <property type="entry name" value="P-loop containing nucleoside triphosphate hydrolases"/>
    <property type="match status" value="1"/>
</dbReference>
<dbReference type="InterPro" id="IPR027417">
    <property type="entry name" value="P-loop_NTPase"/>
</dbReference>
<gene>
    <name evidence="1" type="ORF">PACTADRAFT_48996</name>
</gene>
<reference evidence="2" key="1">
    <citation type="submission" date="2016-05" db="EMBL/GenBank/DDBJ databases">
        <title>Comparative genomics of biotechnologically important yeasts.</title>
        <authorList>
            <consortium name="DOE Joint Genome Institute"/>
            <person name="Riley R."/>
            <person name="Haridas S."/>
            <person name="Wolfe K.H."/>
            <person name="Lopes M.R."/>
            <person name="Hittinger C.T."/>
            <person name="Goker M."/>
            <person name="Salamov A."/>
            <person name="Wisecaver J."/>
            <person name="Long T.M."/>
            <person name="Aerts A.L."/>
            <person name="Barry K."/>
            <person name="Choi C."/>
            <person name="Clum A."/>
            <person name="Coughlan A.Y."/>
            <person name="Deshpande S."/>
            <person name="Douglass A.P."/>
            <person name="Hanson S.J."/>
            <person name="Klenk H.-P."/>
            <person name="Labutti K."/>
            <person name="Lapidus A."/>
            <person name="Lindquist E."/>
            <person name="Lipzen A."/>
            <person name="Meier-Kolthoff J.P."/>
            <person name="Ohm R.A."/>
            <person name="Otillar R.P."/>
            <person name="Pangilinan J."/>
            <person name="Peng Y."/>
            <person name="Rokas A."/>
            <person name="Rosa C.A."/>
            <person name="Scheuner C."/>
            <person name="Sibirny A.A."/>
            <person name="Slot J.C."/>
            <person name="Stielow J.B."/>
            <person name="Sun H."/>
            <person name="Kurtzman C.P."/>
            <person name="Blackwell M."/>
            <person name="Grigoriev I.V."/>
            <person name="Jeffries T.W."/>
        </authorList>
    </citation>
    <scope>NUCLEOTIDE SEQUENCE [LARGE SCALE GENOMIC DNA]</scope>
    <source>
        <strain evidence="2">NRRL Y-2460</strain>
    </source>
</reference>
<accession>A0A1E4TZS2</accession>
<organism evidence="1 2">
    <name type="scientific">Pachysolen tannophilus NRRL Y-2460</name>
    <dbReference type="NCBI Taxonomy" id="669874"/>
    <lineage>
        <taxon>Eukaryota</taxon>
        <taxon>Fungi</taxon>
        <taxon>Dikarya</taxon>
        <taxon>Ascomycota</taxon>
        <taxon>Saccharomycotina</taxon>
        <taxon>Pichiomycetes</taxon>
        <taxon>Pachysolenaceae</taxon>
        <taxon>Pachysolen</taxon>
    </lineage>
</organism>